<dbReference type="PRINTS" id="PR00300">
    <property type="entry name" value="CLPPROTEASEA"/>
</dbReference>
<reference evidence="14 15" key="1">
    <citation type="submission" date="2024-09" db="EMBL/GenBank/DDBJ databases">
        <authorList>
            <person name="Sun Q."/>
            <person name="Mori K."/>
        </authorList>
    </citation>
    <scope>NUCLEOTIDE SEQUENCE [LARGE SCALE GENOMIC DNA]</scope>
    <source>
        <strain evidence="14 15">CCM 8545</strain>
    </source>
</reference>
<dbReference type="PANTHER" id="PTHR11669">
    <property type="entry name" value="REPLICATION FACTOR C / DNA POLYMERASE III GAMMA-TAU SUBUNIT"/>
    <property type="match status" value="1"/>
</dbReference>
<evidence type="ECO:0000256" key="11">
    <source>
        <dbReference type="RuleBase" id="RU364063"/>
    </source>
</evidence>
<comment type="similarity">
    <text evidence="1 11">Belongs to the DnaX/STICHEL family.</text>
</comment>
<keyword evidence="15" id="KW-1185">Reference proteome</keyword>
<evidence type="ECO:0000256" key="7">
    <source>
        <dbReference type="ARBA" id="ARBA00022833"/>
    </source>
</evidence>
<evidence type="ECO:0000256" key="6">
    <source>
        <dbReference type="ARBA" id="ARBA00022741"/>
    </source>
</evidence>
<dbReference type="InterPro" id="IPR001270">
    <property type="entry name" value="ClpA/B"/>
</dbReference>
<dbReference type="SUPFAM" id="SSF52540">
    <property type="entry name" value="P-loop containing nucleoside triphosphate hydrolases"/>
    <property type="match status" value="1"/>
</dbReference>
<dbReference type="Gene3D" id="1.20.272.10">
    <property type="match status" value="1"/>
</dbReference>
<proteinExistence type="inferred from homology"/>
<evidence type="ECO:0000256" key="12">
    <source>
        <dbReference type="SAM" id="MobiDB-lite"/>
    </source>
</evidence>
<evidence type="ECO:0000256" key="1">
    <source>
        <dbReference type="ARBA" id="ARBA00006360"/>
    </source>
</evidence>
<dbReference type="EMBL" id="JBHLXE010000103">
    <property type="protein sequence ID" value="MFC0180517.1"/>
    <property type="molecule type" value="Genomic_DNA"/>
</dbReference>
<dbReference type="NCBIfam" id="NF004046">
    <property type="entry name" value="PRK05563.1"/>
    <property type="match status" value="1"/>
</dbReference>
<dbReference type="SUPFAM" id="SSF48019">
    <property type="entry name" value="post-AAA+ oligomerization domain-like"/>
    <property type="match status" value="1"/>
</dbReference>
<evidence type="ECO:0000313" key="15">
    <source>
        <dbReference type="Proteomes" id="UP001589758"/>
    </source>
</evidence>
<feature type="domain" description="AAA+ ATPase" evidence="13">
    <location>
        <begin position="37"/>
        <end position="179"/>
    </location>
</feature>
<dbReference type="Gene3D" id="1.10.8.60">
    <property type="match status" value="1"/>
</dbReference>
<dbReference type="InterPro" id="IPR038249">
    <property type="entry name" value="PolIII_tau_V_sf"/>
</dbReference>
<dbReference type="NCBIfam" id="NF005942">
    <property type="entry name" value="PRK07994.1"/>
    <property type="match status" value="1"/>
</dbReference>
<evidence type="ECO:0000259" key="13">
    <source>
        <dbReference type="SMART" id="SM00382"/>
    </source>
</evidence>
<dbReference type="InterPro" id="IPR045085">
    <property type="entry name" value="HLD_clamp_pol_III_gamma_tau"/>
</dbReference>
<evidence type="ECO:0000256" key="10">
    <source>
        <dbReference type="ARBA" id="ARBA00049244"/>
    </source>
</evidence>
<feature type="compositionally biased region" description="Polar residues" evidence="12">
    <location>
        <begin position="489"/>
        <end position="499"/>
    </location>
</feature>
<protein>
    <recommendedName>
        <fullName evidence="11">DNA polymerase III subunit gamma/tau</fullName>
        <ecNumber evidence="11">2.7.7.7</ecNumber>
    </recommendedName>
</protein>
<feature type="compositionally biased region" description="Polar residues" evidence="12">
    <location>
        <begin position="406"/>
        <end position="418"/>
    </location>
</feature>
<evidence type="ECO:0000256" key="5">
    <source>
        <dbReference type="ARBA" id="ARBA00022723"/>
    </source>
</evidence>
<dbReference type="EC" id="2.7.7.7" evidence="11"/>
<dbReference type="Proteomes" id="UP001589758">
    <property type="component" value="Unassembled WGS sequence"/>
</dbReference>
<sequence>MSYQVLARKWRPQTFEQVVGQVHVLKALANGLKHGRVHHAYLFSGTRGVGKTSIARLLAKGLNCEKGVTDTPCGICQNCKEIEKGRFVDLLEIDAASRTKVEDTRELLENIQYAPVKGRFKVYLIDEVHMLSKHSFNALLKTLEEPPEHVKFLLATTDPQKLPITILSRCLQFNLRAMDIGQITEQLSYILTEEKIPFDIKALQLLARAAEGSMRDALSLTDQAIASGENQVLADAVINMLGMLDEEQPIAIVDALIRGNTIELFEQIRLINEKGNSWREALLEITSILHQIALIQMIPSALEPHYAHHEMKLKDLARIVTPTDLQIFYQIMILGQKELPYAPDPKMGVEMTLLRALAFHPHKIPKQEVKNSEGTSNLTQNSSVNKQAIDFSPSIQSTHSPELRNSPGSYTPVPITNHSPPPTEISSGAHLLNEVNIVMDPNTASSPQDPSIAETEKITLSPTEHLLRAREKIKQAHARGSEEKKSLRTEQVAQSIPTSESEDRSIESLHASKTANELIDDSKLNKNLSNDAQSKIQFTGTKIDIPHKNQQASAQLTLDEKIAVHQKLINQIEDEDEINTPDEYQWTASQIEDSDLLNSSIKELKNSFETDKTPEVQKKLIEMAQQRDTWAKLINELTLPKLVEQLALNSFFEKNGQHVKISYRTSHQHLAHNGAKQKILDELSAFYKERIEISWDNSDDKTHITPFEIRQEIYKELLNEAKEHIHGDPQLKVLCNFFDANIEEESIRPIA</sequence>
<feature type="region of interest" description="Disordered" evidence="12">
    <location>
        <begin position="395"/>
        <end position="427"/>
    </location>
</feature>
<dbReference type="PANTHER" id="PTHR11669:SF0">
    <property type="entry name" value="PROTEIN STICHEL-LIKE 2"/>
    <property type="match status" value="1"/>
</dbReference>
<evidence type="ECO:0000256" key="4">
    <source>
        <dbReference type="ARBA" id="ARBA00022705"/>
    </source>
</evidence>
<comment type="catalytic activity">
    <reaction evidence="10 11">
        <text>DNA(n) + a 2'-deoxyribonucleoside 5'-triphosphate = DNA(n+1) + diphosphate</text>
        <dbReference type="Rhea" id="RHEA:22508"/>
        <dbReference type="Rhea" id="RHEA-COMP:17339"/>
        <dbReference type="Rhea" id="RHEA-COMP:17340"/>
        <dbReference type="ChEBI" id="CHEBI:33019"/>
        <dbReference type="ChEBI" id="CHEBI:61560"/>
        <dbReference type="ChEBI" id="CHEBI:173112"/>
        <dbReference type="EC" id="2.7.7.7"/>
    </reaction>
</comment>
<dbReference type="InterPro" id="IPR021029">
    <property type="entry name" value="DNA_pol_III_tau_dom-5"/>
</dbReference>
<feature type="compositionally biased region" description="Basic and acidic residues" evidence="12">
    <location>
        <begin position="465"/>
        <end position="488"/>
    </location>
</feature>
<keyword evidence="7" id="KW-0862">Zinc</keyword>
<keyword evidence="4 11" id="KW-0235">DNA replication</keyword>
<dbReference type="GO" id="GO:0003887">
    <property type="term" value="F:DNA-directed DNA polymerase activity"/>
    <property type="evidence" value="ECO:0007669"/>
    <property type="project" value="UniProtKB-EC"/>
</dbReference>
<keyword evidence="8 11" id="KW-0067">ATP-binding</keyword>
<dbReference type="Pfam" id="PF13177">
    <property type="entry name" value="DNA_pol3_delta2"/>
    <property type="match status" value="1"/>
</dbReference>
<keyword evidence="3 11" id="KW-0548">Nucleotidyltransferase</keyword>
<dbReference type="Gene3D" id="3.30.300.150">
    <property type="entry name" value="DNA polymerase III, tau subunit, domain V"/>
    <property type="match status" value="1"/>
</dbReference>
<keyword evidence="2 11" id="KW-0808">Transferase</keyword>
<dbReference type="InterPro" id="IPR008921">
    <property type="entry name" value="DNA_pol3_clamp-load_cplx_C"/>
</dbReference>
<evidence type="ECO:0000256" key="9">
    <source>
        <dbReference type="ARBA" id="ARBA00022932"/>
    </source>
</evidence>
<dbReference type="InterPro" id="IPR003593">
    <property type="entry name" value="AAA+_ATPase"/>
</dbReference>
<feature type="region of interest" description="Disordered" evidence="12">
    <location>
        <begin position="440"/>
        <end position="507"/>
    </location>
</feature>
<comment type="caution">
    <text evidence="14">The sequence shown here is derived from an EMBL/GenBank/DDBJ whole genome shotgun (WGS) entry which is preliminary data.</text>
</comment>
<evidence type="ECO:0000313" key="14">
    <source>
        <dbReference type="EMBL" id="MFC0180517.1"/>
    </source>
</evidence>
<keyword evidence="6 11" id="KW-0547">Nucleotide-binding</keyword>
<keyword evidence="5" id="KW-0479">Metal-binding</keyword>
<gene>
    <name evidence="11 14" type="primary">dnaX</name>
    <name evidence="14" type="ORF">ACFFIT_10570</name>
</gene>
<evidence type="ECO:0000256" key="2">
    <source>
        <dbReference type="ARBA" id="ARBA00022679"/>
    </source>
</evidence>
<dbReference type="CDD" id="cd18137">
    <property type="entry name" value="HLD_clamp_pol_III_gamma_tau"/>
    <property type="match status" value="1"/>
</dbReference>
<dbReference type="InterPro" id="IPR012763">
    <property type="entry name" value="DNA_pol_III_sug/sutau_N"/>
</dbReference>
<dbReference type="Pfam" id="PF22608">
    <property type="entry name" value="DNAX_ATPase_lid"/>
    <property type="match status" value="1"/>
</dbReference>
<comment type="function">
    <text evidence="11">DNA polymerase III is a complex, multichain enzyme responsible for most of the replicative synthesis in bacteria. This DNA polymerase also exhibits 3' to 5' exonuclease activity.</text>
</comment>
<dbReference type="SMART" id="SM00382">
    <property type="entry name" value="AAA"/>
    <property type="match status" value="1"/>
</dbReference>
<comment type="subunit">
    <text evidence="11">DNA polymerase III contains a core (composed of alpha, epsilon and theta chains) that associates with a tau subunit. This core dimerizes to form the POLIII' complex. PolIII' associates with the gamma complex (composed of gamma, delta, delta', psi and chi chains) and with the beta chain to form the complete DNA polymerase III complex.</text>
</comment>
<dbReference type="NCBIfam" id="TIGR02397">
    <property type="entry name" value="dnaX_nterm"/>
    <property type="match status" value="1"/>
</dbReference>
<dbReference type="Pfam" id="PF12170">
    <property type="entry name" value="DNA_pol3_tau_5"/>
    <property type="match status" value="1"/>
</dbReference>
<dbReference type="RefSeq" id="WP_385877636.1">
    <property type="nucleotide sequence ID" value="NZ_JBHLXE010000103.1"/>
</dbReference>
<accession>A0ABV6CC04</accession>
<dbReference type="InterPro" id="IPR022754">
    <property type="entry name" value="DNA_pol_III_gamma-3"/>
</dbReference>
<dbReference type="InterPro" id="IPR050238">
    <property type="entry name" value="DNA_Rep/Repair_Clamp_Loader"/>
</dbReference>
<dbReference type="Pfam" id="PF12169">
    <property type="entry name" value="DNA_pol3_gamma3"/>
    <property type="match status" value="1"/>
</dbReference>
<keyword evidence="9 11" id="KW-0239">DNA-directed DNA polymerase</keyword>
<evidence type="ECO:0000256" key="8">
    <source>
        <dbReference type="ARBA" id="ARBA00022840"/>
    </source>
</evidence>
<organism evidence="14 15">
    <name type="scientific">Thorsellia kenyensis</name>
    <dbReference type="NCBI Taxonomy" id="1549888"/>
    <lineage>
        <taxon>Bacteria</taxon>
        <taxon>Pseudomonadati</taxon>
        <taxon>Pseudomonadota</taxon>
        <taxon>Gammaproteobacteria</taxon>
        <taxon>Enterobacterales</taxon>
        <taxon>Thorselliaceae</taxon>
        <taxon>Thorsellia</taxon>
    </lineage>
</organism>
<name>A0ABV6CC04_9GAMM</name>
<evidence type="ECO:0000256" key="3">
    <source>
        <dbReference type="ARBA" id="ARBA00022695"/>
    </source>
</evidence>
<dbReference type="Gene3D" id="3.40.50.300">
    <property type="entry name" value="P-loop containing nucleotide triphosphate hydrolases"/>
    <property type="match status" value="1"/>
</dbReference>
<dbReference type="CDD" id="cd00009">
    <property type="entry name" value="AAA"/>
    <property type="match status" value="1"/>
</dbReference>
<dbReference type="InterPro" id="IPR027417">
    <property type="entry name" value="P-loop_NTPase"/>
</dbReference>